<dbReference type="InterPro" id="IPR057264">
    <property type="entry name" value="Ribosomal_uL24_C"/>
</dbReference>
<dbReference type="FunFam" id="2.30.30.30:FF:000004">
    <property type="entry name" value="50S ribosomal protein L24"/>
    <property type="match status" value="1"/>
</dbReference>
<dbReference type="InterPro" id="IPR005824">
    <property type="entry name" value="KOW"/>
</dbReference>
<evidence type="ECO:0000256" key="6">
    <source>
        <dbReference type="ARBA" id="ARBA00035206"/>
    </source>
</evidence>
<comment type="subunit">
    <text evidence="8">Part of the 50S ribosomal subunit.</text>
</comment>
<proteinExistence type="inferred from homology"/>
<dbReference type="Pfam" id="PF17136">
    <property type="entry name" value="ribosomal_L24"/>
    <property type="match status" value="1"/>
</dbReference>
<dbReference type="GO" id="GO:1990904">
    <property type="term" value="C:ribonucleoprotein complex"/>
    <property type="evidence" value="ECO:0007669"/>
    <property type="project" value="UniProtKB-KW"/>
</dbReference>
<dbReference type="Pfam" id="PF00467">
    <property type="entry name" value="KOW"/>
    <property type="match status" value="1"/>
</dbReference>
<evidence type="ECO:0000313" key="12">
    <source>
        <dbReference type="Proteomes" id="UP000612329"/>
    </source>
</evidence>
<organism evidence="11 12">
    <name type="scientific">Yeosuana aromativorans</name>
    <dbReference type="NCBI Taxonomy" id="288019"/>
    <lineage>
        <taxon>Bacteria</taxon>
        <taxon>Pseudomonadati</taxon>
        <taxon>Bacteroidota</taxon>
        <taxon>Flavobacteriia</taxon>
        <taxon>Flavobacteriales</taxon>
        <taxon>Flavobacteriaceae</taxon>
        <taxon>Yeosuana</taxon>
    </lineage>
</organism>
<dbReference type="PANTHER" id="PTHR12903">
    <property type="entry name" value="MITOCHONDRIAL RIBOSOMAL PROTEIN L24"/>
    <property type="match status" value="1"/>
</dbReference>
<dbReference type="AlphaFoldDB" id="A0A8J3FIP6"/>
<dbReference type="InterPro" id="IPR005825">
    <property type="entry name" value="Ribosomal_uL24_CS"/>
</dbReference>
<reference evidence="11" key="1">
    <citation type="journal article" date="2014" name="Int. J. Syst. Evol. Microbiol.">
        <title>Complete genome sequence of Corynebacterium casei LMG S-19264T (=DSM 44701T), isolated from a smear-ripened cheese.</title>
        <authorList>
            <consortium name="US DOE Joint Genome Institute (JGI-PGF)"/>
            <person name="Walter F."/>
            <person name="Albersmeier A."/>
            <person name="Kalinowski J."/>
            <person name="Ruckert C."/>
        </authorList>
    </citation>
    <scope>NUCLEOTIDE SEQUENCE</scope>
    <source>
        <strain evidence="11">JCM 12862</strain>
    </source>
</reference>
<protein>
    <recommendedName>
        <fullName evidence="6 8">Large ribosomal subunit protein uL24</fullName>
    </recommendedName>
</protein>
<keyword evidence="12" id="KW-1185">Reference proteome</keyword>
<evidence type="ECO:0000256" key="5">
    <source>
        <dbReference type="ARBA" id="ARBA00023274"/>
    </source>
</evidence>
<sequence length="107" mass="11760">MNYKMTKLKIKSGDTVKVIAGDHKGAEGKVQQVLVDKNKAIVEGVNMVKKHTKPSAQNPQGGIVEKEAPIHISNLSLLTKKGETTRVGYRMEGDKKVRFSTKSNEVI</sequence>
<dbReference type="GO" id="GO:0006412">
    <property type="term" value="P:translation"/>
    <property type="evidence" value="ECO:0007669"/>
    <property type="project" value="UniProtKB-UniRule"/>
</dbReference>
<keyword evidence="4 8" id="KW-0689">Ribosomal protein</keyword>
<feature type="domain" description="KOW" evidence="10">
    <location>
        <begin position="9"/>
        <end position="36"/>
    </location>
</feature>
<comment type="function">
    <text evidence="7 8">One of the proteins that surrounds the polypeptide exit tunnel on the outside of the subunit.</text>
</comment>
<dbReference type="NCBIfam" id="TIGR01079">
    <property type="entry name" value="rplX_bact"/>
    <property type="match status" value="1"/>
</dbReference>
<dbReference type="GO" id="GO:0019843">
    <property type="term" value="F:rRNA binding"/>
    <property type="evidence" value="ECO:0007669"/>
    <property type="project" value="UniProtKB-UniRule"/>
</dbReference>
<dbReference type="GO" id="GO:0005840">
    <property type="term" value="C:ribosome"/>
    <property type="evidence" value="ECO:0007669"/>
    <property type="project" value="UniProtKB-KW"/>
</dbReference>
<accession>A0A8J3FIP6</accession>
<keyword evidence="2 8" id="KW-0699">rRNA-binding</keyword>
<dbReference type="Proteomes" id="UP000612329">
    <property type="component" value="Unassembled WGS sequence"/>
</dbReference>
<dbReference type="InterPro" id="IPR008991">
    <property type="entry name" value="Translation_prot_SH3-like_sf"/>
</dbReference>
<keyword evidence="5 8" id="KW-0687">Ribonucleoprotein</keyword>
<evidence type="ECO:0000313" key="11">
    <source>
        <dbReference type="EMBL" id="GGK26101.1"/>
    </source>
</evidence>
<comment type="caution">
    <text evidence="11">The sequence shown here is derived from an EMBL/GenBank/DDBJ whole genome shotgun (WGS) entry which is preliminary data.</text>
</comment>
<dbReference type="SUPFAM" id="SSF50104">
    <property type="entry name" value="Translation proteins SH3-like domain"/>
    <property type="match status" value="1"/>
</dbReference>
<name>A0A8J3FIP6_9FLAO</name>
<evidence type="ECO:0000256" key="4">
    <source>
        <dbReference type="ARBA" id="ARBA00022980"/>
    </source>
</evidence>
<dbReference type="Gene3D" id="2.30.30.30">
    <property type="match status" value="1"/>
</dbReference>
<dbReference type="PROSITE" id="PS01108">
    <property type="entry name" value="RIBOSOMAL_L24"/>
    <property type="match status" value="1"/>
</dbReference>
<dbReference type="HAMAP" id="MF_01326_B">
    <property type="entry name" value="Ribosomal_uL24_B"/>
    <property type="match status" value="1"/>
</dbReference>
<dbReference type="SMART" id="SM00739">
    <property type="entry name" value="KOW"/>
    <property type="match status" value="1"/>
</dbReference>
<comment type="function">
    <text evidence="8">One of two assembly initiator proteins, it binds directly to the 5'-end of the 23S rRNA, where it nucleates assembly of the 50S subunit.</text>
</comment>
<comment type="similarity">
    <text evidence="1 8 9">Belongs to the universal ribosomal protein uL24 family.</text>
</comment>
<keyword evidence="3 8" id="KW-0694">RNA-binding</keyword>
<evidence type="ECO:0000256" key="7">
    <source>
        <dbReference type="ARBA" id="ARBA00058688"/>
    </source>
</evidence>
<dbReference type="InterPro" id="IPR003256">
    <property type="entry name" value="Ribosomal_uL24"/>
</dbReference>
<evidence type="ECO:0000256" key="8">
    <source>
        <dbReference type="HAMAP-Rule" id="MF_01326"/>
    </source>
</evidence>
<dbReference type="CDD" id="cd06089">
    <property type="entry name" value="KOW_RPL26"/>
    <property type="match status" value="1"/>
</dbReference>
<dbReference type="EMBL" id="BMNR01000004">
    <property type="protein sequence ID" value="GGK26101.1"/>
    <property type="molecule type" value="Genomic_DNA"/>
</dbReference>
<evidence type="ECO:0000256" key="3">
    <source>
        <dbReference type="ARBA" id="ARBA00022884"/>
    </source>
</evidence>
<evidence type="ECO:0000256" key="9">
    <source>
        <dbReference type="RuleBase" id="RU003477"/>
    </source>
</evidence>
<dbReference type="GO" id="GO:0003735">
    <property type="term" value="F:structural constituent of ribosome"/>
    <property type="evidence" value="ECO:0007669"/>
    <property type="project" value="InterPro"/>
</dbReference>
<dbReference type="InterPro" id="IPR014722">
    <property type="entry name" value="Rib_uL2_dom2"/>
</dbReference>
<evidence type="ECO:0000259" key="10">
    <source>
        <dbReference type="SMART" id="SM00739"/>
    </source>
</evidence>
<reference evidence="11" key="2">
    <citation type="submission" date="2020-09" db="EMBL/GenBank/DDBJ databases">
        <authorList>
            <person name="Sun Q."/>
            <person name="Ohkuma M."/>
        </authorList>
    </citation>
    <scope>NUCLEOTIDE SEQUENCE</scope>
    <source>
        <strain evidence="11">JCM 12862</strain>
    </source>
</reference>
<evidence type="ECO:0000256" key="1">
    <source>
        <dbReference type="ARBA" id="ARBA00010618"/>
    </source>
</evidence>
<evidence type="ECO:0000256" key="2">
    <source>
        <dbReference type="ARBA" id="ARBA00022730"/>
    </source>
</evidence>
<dbReference type="InterPro" id="IPR041988">
    <property type="entry name" value="Ribosomal_uL24_KOW"/>
</dbReference>
<gene>
    <name evidence="8 11" type="primary">rplX</name>
    <name evidence="11" type="ORF">GCM10007962_20500</name>
</gene>